<feature type="compositionally biased region" description="Acidic residues" evidence="1">
    <location>
        <begin position="117"/>
        <end position="135"/>
    </location>
</feature>
<sequence>MRPPSPSPGRGGGASSSERQTGHVVCAPSQESMHAMWNAWRQTVSRRTASPAANSDRQTTHSACAGVGDRGVVSIHRTVGNVARTAGSSPAGLGGACASCVALAPDAASESAPAAEPEGEEVEEVAQEEDGEEAEEEHKEVEHRQQHRKRLPRRRGPRGGTRPRGGPAGGAMGARVVADGIGDEAARGRGHDSVHVRMGRDDPARLLGRRARAWLMALAGGRLVGRRRCPGRVEP</sequence>
<dbReference type="AlphaFoldDB" id="A0A3L6TH50"/>
<evidence type="ECO:0000313" key="2">
    <source>
        <dbReference type="EMBL" id="RLN39633.1"/>
    </source>
</evidence>
<keyword evidence="3" id="KW-1185">Reference proteome</keyword>
<feature type="compositionally biased region" description="Basic residues" evidence="1">
    <location>
        <begin position="145"/>
        <end position="157"/>
    </location>
</feature>
<proteinExistence type="predicted"/>
<name>A0A3L6TH50_PANMI</name>
<feature type="region of interest" description="Disordered" evidence="1">
    <location>
        <begin position="1"/>
        <end position="70"/>
    </location>
</feature>
<reference evidence="3" key="1">
    <citation type="journal article" date="2019" name="Nat. Commun.">
        <title>The genome of broomcorn millet.</title>
        <authorList>
            <person name="Zou C."/>
            <person name="Miki D."/>
            <person name="Li D."/>
            <person name="Tang Q."/>
            <person name="Xiao L."/>
            <person name="Rajput S."/>
            <person name="Deng P."/>
            <person name="Jia W."/>
            <person name="Huang R."/>
            <person name="Zhang M."/>
            <person name="Sun Y."/>
            <person name="Hu J."/>
            <person name="Fu X."/>
            <person name="Schnable P.S."/>
            <person name="Li F."/>
            <person name="Zhang H."/>
            <person name="Feng B."/>
            <person name="Zhu X."/>
            <person name="Liu R."/>
            <person name="Schnable J.C."/>
            <person name="Zhu J.-K."/>
            <person name="Zhang H."/>
        </authorList>
    </citation>
    <scope>NUCLEOTIDE SEQUENCE [LARGE SCALE GENOMIC DNA]</scope>
</reference>
<evidence type="ECO:0000313" key="3">
    <source>
        <dbReference type="Proteomes" id="UP000275267"/>
    </source>
</evidence>
<organism evidence="2 3">
    <name type="scientific">Panicum miliaceum</name>
    <name type="common">Proso millet</name>
    <name type="synonym">Broomcorn millet</name>
    <dbReference type="NCBI Taxonomy" id="4540"/>
    <lineage>
        <taxon>Eukaryota</taxon>
        <taxon>Viridiplantae</taxon>
        <taxon>Streptophyta</taxon>
        <taxon>Embryophyta</taxon>
        <taxon>Tracheophyta</taxon>
        <taxon>Spermatophyta</taxon>
        <taxon>Magnoliopsida</taxon>
        <taxon>Liliopsida</taxon>
        <taxon>Poales</taxon>
        <taxon>Poaceae</taxon>
        <taxon>PACMAD clade</taxon>
        <taxon>Panicoideae</taxon>
        <taxon>Panicodae</taxon>
        <taxon>Paniceae</taxon>
        <taxon>Panicinae</taxon>
        <taxon>Panicum</taxon>
        <taxon>Panicum sect. Panicum</taxon>
    </lineage>
</organism>
<comment type="caution">
    <text evidence="2">The sequence shown here is derived from an EMBL/GenBank/DDBJ whole genome shotgun (WGS) entry which is preliminary data.</text>
</comment>
<protein>
    <submittedName>
        <fullName evidence="2">Uncharacterized protein</fullName>
    </submittedName>
</protein>
<evidence type="ECO:0000256" key="1">
    <source>
        <dbReference type="SAM" id="MobiDB-lite"/>
    </source>
</evidence>
<feature type="compositionally biased region" description="Polar residues" evidence="1">
    <location>
        <begin position="40"/>
        <end position="62"/>
    </location>
</feature>
<feature type="region of interest" description="Disordered" evidence="1">
    <location>
        <begin position="108"/>
        <end position="174"/>
    </location>
</feature>
<feature type="compositionally biased region" description="Gly residues" evidence="1">
    <location>
        <begin position="158"/>
        <end position="172"/>
    </location>
</feature>
<dbReference type="Proteomes" id="UP000275267">
    <property type="component" value="Unassembled WGS sequence"/>
</dbReference>
<gene>
    <name evidence="2" type="ORF">C2845_PM01G47140</name>
</gene>
<dbReference type="EMBL" id="PQIB02000001">
    <property type="protein sequence ID" value="RLN39633.1"/>
    <property type="molecule type" value="Genomic_DNA"/>
</dbReference>
<accession>A0A3L6TH50</accession>